<keyword evidence="1" id="KW-1133">Transmembrane helix</keyword>
<keyword evidence="1" id="KW-0472">Membrane</keyword>
<dbReference type="STRING" id="1304275.C41B8_08110"/>
<keyword evidence="4" id="KW-1185">Reference proteome</keyword>
<dbReference type="RefSeq" id="WP_037336476.1">
    <property type="nucleotide sequence ID" value="NZ_APNK01000009.1"/>
</dbReference>
<dbReference type="AlphaFoldDB" id="A0A084IM30"/>
<feature type="transmembrane region" description="Helical" evidence="1">
    <location>
        <begin position="6"/>
        <end position="30"/>
    </location>
</feature>
<dbReference type="InterPro" id="IPR025178">
    <property type="entry name" value="Lnb_N"/>
</dbReference>
<evidence type="ECO:0000259" key="2">
    <source>
        <dbReference type="Pfam" id="PF13387"/>
    </source>
</evidence>
<keyword evidence="1" id="KW-0812">Transmembrane</keyword>
<dbReference type="OrthoDB" id="274718at2"/>
<dbReference type="EMBL" id="APNK01000009">
    <property type="protein sequence ID" value="KEZ77764.1"/>
    <property type="molecule type" value="Genomic_DNA"/>
</dbReference>
<name>A0A084IM30_SALHC</name>
<accession>A0A084IM30</accession>
<protein>
    <recommendedName>
        <fullName evidence="2">Lnb N-terminal periplasmic domain-containing protein</fullName>
    </recommendedName>
</protein>
<dbReference type="eggNOG" id="ENOG502Z7V0">
    <property type="taxonomic scope" value="Bacteria"/>
</dbReference>
<feature type="transmembrane region" description="Helical" evidence="1">
    <location>
        <begin position="37"/>
        <end position="57"/>
    </location>
</feature>
<proteinExistence type="predicted"/>
<dbReference type="Pfam" id="PF13387">
    <property type="entry name" value="Lnb_N"/>
    <property type="match status" value="1"/>
</dbReference>
<evidence type="ECO:0000256" key="1">
    <source>
        <dbReference type="SAM" id="Phobius"/>
    </source>
</evidence>
<dbReference type="PATRIC" id="fig|1304275.5.peg.1654"/>
<reference evidence="3 4" key="1">
    <citation type="submission" date="2013-03" db="EMBL/GenBank/DDBJ databases">
        <title>Salinisphaera hydrothermalis C41B8 Genome Sequencing.</title>
        <authorList>
            <person name="Li C."/>
            <person name="Lai Q."/>
            <person name="Shao Z."/>
        </authorList>
    </citation>
    <scope>NUCLEOTIDE SEQUENCE [LARGE SCALE GENOMIC DNA]</scope>
    <source>
        <strain evidence="3 4">C41B8</strain>
    </source>
</reference>
<evidence type="ECO:0000313" key="4">
    <source>
        <dbReference type="Proteomes" id="UP000028302"/>
    </source>
</evidence>
<organism evidence="3 4">
    <name type="scientific">Salinisphaera hydrothermalis (strain C41B8)</name>
    <dbReference type="NCBI Taxonomy" id="1304275"/>
    <lineage>
        <taxon>Bacteria</taxon>
        <taxon>Pseudomonadati</taxon>
        <taxon>Pseudomonadota</taxon>
        <taxon>Gammaproteobacteria</taxon>
        <taxon>Salinisphaerales</taxon>
        <taxon>Salinisphaeraceae</taxon>
        <taxon>Salinisphaera</taxon>
    </lineage>
</organism>
<dbReference type="Proteomes" id="UP000028302">
    <property type="component" value="Unassembled WGS sequence"/>
</dbReference>
<sequence length="343" mass="38574">MSAVLLVAARIVAGLLVVLVAGYGTGALWFRGPRPRALRIVLIVAWWAAALAGLVGLIVPDRVGPAVFAIAGLMFALWWAQIRPRSDRPWADDVERVLHVERNGARVRLHNVRNFHWRTRDDYTPNWETRDYDLDQLVAVDMVASYWMGPTIAHTLVSFAFADGRHLVFSVEVRRLAGEQFSAIGGLFRQCELALVAADERDIVRTRTTARREDVYLYRVALPRPGIRALFEAYLDTAETLERRPRFYNTLTSNCTTLVYDMVKAIVPGLPWNWRLLASGHLPEYLYDLDALDTRLSMAELRRRCCINDVAIASDIDGQASPDFSDAIRRNLPAPEGTPAPPP</sequence>
<feature type="domain" description="Lnb N-terminal periplasmic" evidence="2">
    <location>
        <begin position="123"/>
        <end position="279"/>
    </location>
</feature>
<comment type="caution">
    <text evidence="3">The sequence shown here is derived from an EMBL/GenBank/DDBJ whole genome shotgun (WGS) entry which is preliminary data.</text>
</comment>
<gene>
    <name evidence="3" type="ORF">C41B8_08110</name>
</gene>
<feature type="transmembrane region" description="Helical" evidence="1">
    <location>
        <begin position="63"/>
        <end position="80"/>
    </location>
</feature>
<evidence type="ECO:0000313" key="3">
    <source>
        <dbReference type="EMBL" id="KEZ77764.1"/>
    </source>
</evidence>